<dbReference type="RefSeq" id="WP_346750743.1">
    <property type="nucleotide sequence ID" value="NZ_JAUJEA010000001.1"/>
</dbReference>
<dbReference type="InterPro" id="IPR013123">
    <property type="entry name" value="SpoU_subst-bd"/>
</dbReference>
<keyword evidence="5" id="KW-1185">Reference proteome</keyword>
<dbReference type="SUPFAM" id="SSF55315">
    <property type="entry name" value="L30e-like"/>
    <property type="match status" value="1"/>
</dbReference>
<evidence type="ECO:0000313" key="4">
    <source>
        <dbReference type="EMBL" id="MDN5200722.1"/>
    </source>
</evidence>
<name>A0ABT8KJ31_9BACT</name>
<dbReference type="PANTHER" id="PTHR46429:SF1">
    <property type="entry name" value="23S RRNA (GUANOSINE-2'-O-)-METHYLTRANSFERASE RLMB"/>
    <property type="match status" value="1"/>
</dbReference>
<gene>
    <name evidence="4" type="primary">rlmB</name>
    <name evidence="4" type="ORF">QQ008_05105</name>
</gene>
<dbReference type="InterPro" id="IPR001537">
    <property type="entry name" value="SpoU_MeTrfase"/>
</dbReference>
<dbReference type="Gene3D" id="3.30.1330.30">
    <property type="match status" value="1"/>
</dbReference>
<dbReference type="CDD" id="cd18103">
    <property type="entry name" value="SpoU-like_RlmB"/>
    <property type="match status" value="1"/>
</dbReference>
<dbReference type="NCBIfam" id="TIGR00186">
    <property type="entry name" value="rRNA_methyl_3"/>
    <property type="match status" value="1"/>
</dbReference>
<dbReference type="Pfam" id="PF08032">
    <property type="entry name" value="SpoU_sub_bind"/>
    <property type="match status" value="1"/>
</dbReference>
<dbReference type="InterPro" id="IPR004441">
    <property type="entry name" value="rRNA_MeTrfase_TrmH"/>
</dbReference>
<dbReference type="EMBL" id="JAUJEA010000001">
    <property type="protein sequence ID" value="MDN5200722.1"/>
    <property type="molecule type" value="Genomic_DNA"/>
</dbReference>
<dbReference type="SUPFAM" id="SSF75217">
    <property type="entry name" value="alpha/beta knot"/>
    <property type="match status" value="1"/>
</dbReference>
<dbReference type="InterPro" id="IPR029028">
    <property type="entry name" value="Alpha/beta_knot_MTases"/>
</dbReference>
<evidence type="ECO:0000256" key="1">
    <source>
        <dbReference type="ARBA" id="ARBA00022603"/>
    </source>
</evidence>
<proteinExistence type="predicted"/>
<dbReference type="Gene3D" id="3.40.1280.10">
    <property type="match status" value="1"/>
</dbReference>
<dbReference type="InterPro" id="IPR029026">
    <property type="entry name" value="tRNA_m1G_MTases_N"/>
</dbReference>
<evidence type="ECO:0000259" key="3">
    <source>
        <dbReference type="SMART" id="SM00967"/>
    </source>
</evidence>
<reference evidence="4" key="1">
    <citation type="submission" date="2023-06" db="EMBL/GenBank/DDBJ databases">
        <title>Genomic of Parafulvivirga corallium.</title>
        <authorList>
            <person name="Wang G."/>
        </authorList>
    </citation>
    <scope>NUCLEOTIDE SEQUENCE</scope>
    <source>
        <strain evidence="4">BMA10</strain>
    </source>
</reference>
<dbReference type="Proteomes" id="UP001172082">
    <property type="component" value="Unassembled WGS sequence"/>
</dbReference>
<sequence length="263" mass="28653">MEKRKKGYIRNDKAPSYDKQEIIFGTRAIIEAIRAGKEIEKLLIQKGLKNELISELVSIASSHKIPFTKVPIEKLNRITRKNHQGAICFLSAITYASLDNIINACFEKGKSPFIILLDRITDVRNLGAIARSAECAGVDALVVPDKGNAQITSDAMKTSAGALNFLPVCREHNLKSTIQYLKDSGVHVLACTEKTDQLIYASDLNQPVAILLGSEENGISPEYLKLASACAKIPLHGNIASLNVSVAAGIAIFETVRQRGQII</sequence>
<protein>
    <submittedName>
        <fullName evidence="4">23S rRNA (Guanosine(2251)-2'-O)-methyltransferase RlmB</fullName>
    </submittedName>
</protein>
<keyword evidence="2" id="KW-0808">Transferase</keyword>
<keyword evidence="1" id="KW-0489">Methyltransferase</keyword>
<dbReference type="InterPro" id="IPR029064">
    <property type="entry name" value="Ribosomal_eL30-like_sf"/>
</dbReference>
<comment type="caution">
    <text evidence="4">The sequence shown here is derived from an EMBL/GenBank/DDBJ whole genome shotgun (WGS) entry which is preliminary data.</text>
</comment>
<evidence type="ECO:0000256" key="2">
    <source>
        <dbReference type="ARBA" id="ARBA00022679"/>
    </source>
</evidence>
<organism evidence="4 5">
    <name type="scientific">Splendidivirga corallicola</name>
    <dbReference type="NCBI Taxonomy" id="3051826"/>
    <lineage>
        <taxon>Bacteria</taxon>
        <taxon>Pseudomonadati</taxon>
        <taxon>Bacteroidota</taxon>
        <taxon>Cytophagia</taxon>
        <taxon>Cytophagales</taxon>
        <taxon>Splendidivirgaceae</taxon>
        <taxon>Splendidivirga</taxon>
    </lineage>
</organism>
<dbReference type="PANTHER" id="PTHR46429">
    <property type="entry name" value="23S RRNA (GUANOSINE-2'-O-)-METHYLTRANSFERASE RLMB"/>
    <property type="match status" value="1"/>
</dbReference>
<feature type="domain" description="RNA 2-O ribose methyltransferase substrate binding" evidence="3">
    <location>
        <begin position="22"/>
        <end position="96"/>
    </location>
</feature>
<evidence type="ECO:0000313" key="5">
    <source>
        <dbReference type="Proteomes" id="UP001172082"/>
    </source>
</evidence>
<accession>A0ABT8KJ31</accession>
<dbReference type="Pfam" id="PF00588">
    <property type="entry name" value="SpoU_methylase"/>
    <property type="match status" value="1"/>
</dbReference>
<dbReference type="SMART" id="SM00967">
    <property type="entry name" value="SpoU_sub_bind"/>
    <property type="match status" value="1"/>
</dbReference>